<keyword evidence="1" id="KW-1003">Cell membrane</keyword>
<feature type="transmembrane region" description="Helical" evidence="3">
    <location>
        <begin position="71"/>
        <end position="89"/>
    </location>
</feature>
<reference evidence="4 5" key="1">
    <citation type="submission" date="2019-12" db="EMBL/GenBank/DDBJ databases">
        <title>Genome sequenceing of Clostridium bovifaecis.</title>
        <authorList>
            <person name="Yao Y."/>
        </authorList>
    </citation>
    <scope>NUCLEOTIDE SEQUENCE [LARGE SCALE GENOMIC DNA]</scope>
    <source>
        <strain evidence="4 5">BXX</strain>
    </source>
</reference>
<comment type="function">
    <text evidence="1">Probable aspartic protease that is responsible for the proteolytic cleavage of the RNA polymerase sigma E factor (SigE/spoIIGB) to yield the active peptide in the mother cell during sporulation. Responds to a signal from the forespore that is triggered by the extracellular signal protein SpoIIR.</text>
</comment>
<feature type="transmembrane region" description="Helical" evidence="3">
    <location>
        <begin position="96"/>
        <end position="118"/>
    </location>
</feature>
<keyword evidence="1" id="KW-0645">Protease</keyword>
<feature type="active site" evidence="2">
    <location>
        <position position="185"/>
    </location>
</feature>
<keyword evidence="3" id="KW-0812">Transmembrane</keyword>
<feature type="transmembrane region" description="Helical" evidence="3">
    <location>
        <begin position="138"/>
        <end position="156"/>
    </location>
</feature>
<dbReference type="GO" id="GO:0030436">
    <property type="term" value="P:asexual sporulation"/>
    <property type="evidence" value="ECO:0007669"/>
    <property type="project" value="InterPro"/>
</dbReference>
<proteinExistence type="inferred from homology"/>
<keyword evidence="1" id="KW-0749">Sporulation</keyword>
<dbReference type="EC" id="3.4.23.-" evidence="1"/>
<name>A0A6I6EWD2_9CLOT</name>
<comment type="similarity">
    <text evidence="1">Belongs to the peptidase U4 family.</text>
</comment>
<dbReference type="GO" id="GO:0030435">
    <property type="term" value="P:sporulation resulting in formation of a cellular spore"/>
    <property type="evidence" value="ECO:0007669"/>
    <property type="project" value="UniProtKB-KW"/>
</dbReference>
<keyword evidence="1" id="KW-0064">Aspartyl protease</keyword>
<gene>
    <name evidence="4" type="primary">spoIIGA</name>
    <name evidence="4" type="ORF">GOM49_09410</name>
</gene>
<accession>A0A6I6EWD2</accession>
<evidence type="ECO:0000256" key="1">
    <source>
        <dbReference type="PIRNR" id="PIRNR018571"/>
    </source>
</evidence>
<feature type="transmembrane region" description="Helical" evidence="3">
    <location>
        <begin position="47"/>
        <end position="65"/>
    </location>
</feature>
<dbReference type="AlphaFoldDB" id="A0A6I6EWD2"/>
<keyword evidence="3" id="KW-1133">Transmembrane helix</keyword>
<organism evidence="4 5">
    <name type="scientific">Clostridium bovifaecis</name>
    <dbReference type="NCBI Taxonomy" id="2184719"/>
    <lineage>
        <taxon>Bacteria</taxon>
        <taxon>Bacillati</taxon>
        <taxon>Bacillota</taxon>
        <taxon>Clostridia</taxon>
        <taxon>Eubacteriales</taxon>
        <taxon>Clostridiaceae</taxon>
        <taxon>Clostridium</taxon>
    </lineage>
</organism>
<evidence type="ECO:0000313" key="4">
    <source>
        <dbReference type="EMBL" id="QGU95276.1"/>
    </source>
</evidence>
<keyword evidence="5" id="KW-1185">Reference proteome</keyword>
<protein>
    <recommendedName>
        <fullName evidence="1">Sporulation sigma-E factor-processing peptidase</fullName>
        <ecNumber evidence="1">3.4.23.-</ecNumber>
    </recommendedName>
    <alternativeName>
        <fullName evidence="1">Membrane-associated aspartic protease</fullName>
    </alternativeName>
    <alternativeName>
        <fullName evidence="1">Stage II sporulation protein GA</fullName>
    </alternativeName>
</protein>
<keyword evidence="1" id="KW-0378">Hydrolase</keyword>
<dbReference type="GO" id="GO:0005886">
    <property type="term" value="C:plasma membrane"/>
    <property type="evidence" value="ECO:0007669"/>
    <property type="project" value="UniProtKB-SubCell"/>
</dbReference>
<sequence>MISYIIFLKGGRELIIYLDVFIVQNFIVNFFLLYITSQTMKMRTKTICLVISAVFGALYAVLAIYTKSKYLFYVPLKCITAMIMILIVFRKKKLLVLIKAVLLFMLYSMLLAGLCIFIEINNSMNINITLNKTSYKTLLSAVMLIYIFIHRIVTYVQDRKEISRLIYEVDIVTENETRKVRAFLDTGNELREPATNLPVMIVEERALQSLKIKSEDKFFIPYKVINGFSGKLEGFKPKYINVHGINGVEQKEVIVALCSNLVSEVSDYNALLSRGIV</sequence>
<dbReference type="EMBL" id="CP046522">
    <property type="protein sequence ID" value="QGU95276.1"/>
    <property type="molecule type" value="Genomic_DNA"/>
</dbReference>
<dbReference type="GO" id="GO:0006508">
    <property type="term" value="P:proteolysis"/>
    <property type="evidence" value="ECO:0007669"/>
    <property type="project" value="UniProtKB-KW"/>
</dbReference>
<dbReference type="InterPro" id="IPR005081">
    <property type="entry name" value="SpoIIGA"/>
</dbReference>
<dbReference type="PIRSF" id="PIRSF018571">
    <property type="entry name" value="SpoIIGA"/>
    <property type="match status" value="1"/>
</dbReference>
<dbReference type="GO" id="GO:0004190">
    <property type="term" value="F:aspartic-type endopeptidase activity"/>
    <property type="evidence" value="ECO:0007669"/>
    <property type="project" value="UniProtKB-KW"/>
</dbReference>
<feature type="transmembrane region" description="Helical" evidence="3">
    <location>
        <begin position="14"/>
        <end position="35"/>
    </location>
</feature>
<dbReference type="Pfam" id="PF03419">
    <property type="entry name" value="Peptidase_U4"/>
    <property type="match status" value="1"/>
</dbReference>
<dbReference type="NCBIfam" id="TIGR02854">
    <property type="entry name" value="spore_II_GA"/>
    <property type="match status" value="1"/>
</dbReference>
<keyword evidence="1 3" id="KW-0472">Membrane</keyword>
<dbReference type="Proteomes" id="UP000422764">
    <property type="component" value="Chromosome"/>
</dbReference>
<evidence type="ECO:0000256" key="3">
    <source>
        <dbReference type="SAM" id="Phobius"/>
    </source>
</evidence>
<evidence type="ECO:0000313" key="5">
    <source>
        <dbReference type="Proteomes" id="UP000422764"/>
    </source>
</evidence>
<comment type="subcellular location">
    <subcellularLocation>
        <location evidence="1">Cell membrane</location>
    </subcellularLocation>
</comment>
<evidence type="ECO:0000256" key="2">
    <source>
        <dbReference type="PIRSR" id="PIRSR018571-1"/>
    </source>
</evidence>